<feature type="active site" description="Proton donor" evidence="14">
    <location>
        <position position="176"/>
    </location>
</feature>
<dbReference type="NCBIfam" id="TIGR01163">
    <property type="entry name" value="rpe"/>
    <property type="match status" value="1"/>
</dbReference>
<evidence type="ECO:0000256" key="3">
    <source>
        <dbReference type="ARBA" id="ARBA00001941"/>
    </source>
</evidence>
<evidence type="ECO:0000256" key="15">
    <source>
        <dbReference type="PIRSR" id="PIRSR001461-2"/>
    </source>
</evidence>
<dbReference type="PANTHER" id="PTHR11749">
    <property type="entry name" value="RIBULOSE-5-PHOSPHATE-3-EPIMERASE"/>
    <property type="match status" value="1"/>
</dbReference>
<evidence type="ECO:0000256" key="11">
    <source>
        <dbReference type="ARBA" id="ARBA00023235"/>
    </source>
</evidence>
<dbReference type="EMBL" id="KV454414">
    <property type="protein sequence ID" value="ODQ63687.1"/>
    <property type="molecule type" value="Genomic_DNA"/>
</dbReference>
<evidence type="ECO:0000313" key="18">
    <source>
        <dbReference type="Proteomes" id="UP000095009"/>
    </source>
</evidence>
<dbReference type="GO" id="GO:0005975">
    <property type="term" value="P:carbohydrate metabolic process"/>
    <property type="evidence" value="ECO:0007669"/>
    <property type="project" value="InterPro"/>
</dbReference>
<comment type="similarity">
    <text evidence="7 13">Belongs to the ribulose-phosphate 3-epimerase family.</text>
</comment>
<reference evidence="17 18" key="1">
    <citation type="journal article" date="2016" name="Proc. Natl. Acad. Sci. U.S.A.">
        <title>Comparative genomics of biotechnologically important yeasts.</title>
        <authorList>
            <person name="Riley R."/>
            <person name="Haridas S."/>
            <person name="Wolfe K.H."/>
            <person name="Lopes M.R."/>
            <person name="Hittinger C.T."/>
            <person name="Goeker M."/>
            <person name="Salamov A.A."/>
            <person name="Wisecaver J.H."/>
            <person name="Long T.M."/>
            <person name="Calvey C.H."/>
            <person name="Aerts A.L."/>
            <person name="Barry K.W."/>
            <person name="Choi C."/>
            <person name="Clum A."/>
            <person name="Coughlan A.Y."/>
            <person name="Deshpande S."/>
            <person name="Douglass A.P."/>
            <person name="Hanson S.J."/>
            <person name="Klenk H.-P."/>
            <person name="LaButti K.M."/>
            <person name="Lapidus A."/>
            <person name="Lindquist E.A."/>
            <person name="Lipzen A.M."/>
            <person name="Meier-Kolthoff J.P."/>
            <person name="Ohm R.A."/>
            <person name="Otillar R.P."/>
            <person name="Pangilinan J.L."/>
            <person name="Peng Y."/>
            <person name="Rokas A."/>
            <person name="Rosa C.A."/>
            <person name="Scheuner C."/>
            <person name="Sibirny A.A."/>
            <person name="Slot J.C."/>
            <person name="Stielow J.B."/>
            <person name="Sun H."/>
            <person name="Kurtzman C.P."/>
            <person name="Blackwell M."/>
            <person name="Grigoriev I.V."/>
            <person name="Jeffries T.W."/>
        </authorList>
    </citation>
    <scope>NUCLEOTIDE SEQUENCE [LARGE SCALE GENOMIC DNA]</scope>
    <source>
        <strain evidence="17 18">DSM 6958</strain>
    </source>
</reference>
<keyword evidence="18" id="KW-1185">Reference proteome</keyword>
<accession>A0A1E3PFN1</accession>
<dbReference type="InterPro" id="IPR026019">
    <property type="entry name" value="Ribul_P_3_epim"/>
</dbReference>
<dbReference type="InterPro" id="IPR011060">
    <property type="entry name" value="RibuloseP-bd_barrel"/>
</dbReference>
<dbReference type="Gene3D" id="3.20.20.70">
    <property type="entry name" value="Aldolase class I"/>
    <property type="match status" value="1"/>
</dbReference>
<dbReference type="PROSITE" id="PS01086">
    <property type="entry name" value="RIBUL_P_3_EPIMER_2"/>
    <property type="match status" value="1"/>
</dbReference>
<dbReference type="OrthoDB" id="1927044at2759"/>
<feature type="binding site" evidence="16">
    <location>
        <position position="9"/>
    </location>
    <ligand>
        <name>substrate</name>
    </ligand>
</feature>
<feature type="binding site" evidence="16">
    <location>
        <begin position="147"/>
        <end position="150"/>
    </location>
    <ligand>
        <name>substrate</name>
    </ligand>
</feature>
<feature type="active site" description="Proton acceptor" evidence="14">
    <location>
        <position position="36"/>
    </location>
</feature>
<dbReference type="Pfam" id="PF00834">
    <property type="entry name" value="Ribul_P_3_epim"/>
    <property type="match status" value="1"/>
</dbReference>
<comment type="pathway">
    <text evidence="6">Carbohydrate degradation; pentose phosphate pathway; D-xylulose 5-phosphate from D-ribulose 5-phosphate (non-oxidative stage): step 1/1.</text>
</comment>
<dbReference type="InterPro" id="IPR000056">
    <property type="entry name" value="Ribul_P_3_epim-like"/>
</dbReference>
<dbReference type="NCBIfam" id="NF004076">
    <property type="entry name" value="PRK05581.1-4"/>
    <property type="match status" value="1"/>
</dbReference>
<comment type="cofactor">
    <cofactor evidence="15">
        <name>a divalent metal cation</name>
        <dbReference type="ChEBI" id="CHEBI:60240"/>
    </cofactor>
    <text evidence="15">Binds 1 divalent metal cation per subunit.</text>
</comment>
<feature type="binding site" evidence="16">
    <location>
        <position position="70"/>
    </location>
    <ligand>
        <name>substrate</name>
    </ligand>
</feature>
<dbReference type="GO" id="GO:0004750">
    <property type="term" value="F:D-ribulose-phosphate 3-epimerase activity"/>
    <property type="evidence" value="ECO:0007669"/>
    <property type="project" value="UniProtKB-EC"/>
</dbReference>
<evidence type="ECO:0000313" key="17">
    <source>
        <dbReference type="EMBL" id="ODQ63687.1"/>
    </source>
</evidence>
<evidence type="ECO:0000256" key="14">
    <source>
        <dbReference type="PIRSR" id="PIRSR001461-1"/>
    </source>
</evidence>
<feature type="binding site" evidence="15">
    <location>
        <position position="176"/>
    </location>
    <ligand>
        <name>a divalent metal cation</name>
        <dbReference type="ChEBI" id="CHEBI:60240"/>
    </ligand>
</feature>
<feature type="binding site" evidence="15">
    <location>
        <position position="34"/>
    </location>
    <ligand>
        <name>a divalent metal cation</name>
        <dbReference type="ChEBI" id="CHEBI:60240"/>
    </ligand>
</feature>
<dbReference type="PROSITE" id="PS01085">
    <property type="entry name" value="RIBUL_P_3_EPIMER_1"/>
    <property type="match status" value="1"/>
</dbReference>
<keyword evidence="10 15" id="KW-0479">Metal-binding</keyword>
<feature type="binding site" evidence="16">
    <location>
        <begin position="198"/>
        <end position="199"/>
    </location>
    <ligand>
        <name>substrate</name>
    </ligand>
</feature>
<evidence type="ECO:0000256" key="12">
    <source>
        <dbReference type="ARBA" id="ARBA00023285"/>
    </source>
</evidence>
<evidence type="ECO:0000256" key="1">
    <source>
        <dbReference type="ARBA" id="ARBA00001782"/>
    </source>
</evidence>
<feature type="binding site" evidence="15">
    <location>
        <position position="70"/>
    </location>
    <ligand>
        <name>a divalent metal cation</name>
        <dbReference type="ChEBI" id="CHEBI:60240"/>
    </ligand>
</feature>
<dbReference type="SUPFAM" id="SSF51366">
    <property type="entry name" value="Ribulose-phoshate binding barrel"/>
    <property type="match status" value="1"/>
</dbReference>
<comment type="catalytic activity">
    <reaction evidence="1 13">
        <text>D-ribulose 5-phosphate = D-xylulose 5-phosphate</text>
        <dbReference type="Rhea" id="RHEA:13677"/>
        <dbReference type="ChEBI" id="CHEBI:57737"/>
        <dbReference type="ChEBI" id="CHEBI:58121"/>
        <dbReference type="EC" id="5.1.3.1"/>
    </reaction>
</comment>
<keyword evidence="13" id="KW-0119">Carbohydrate metabolism</keyword>
<organism evidence="17 18">
    <name type="scientific">Nadsonia fulvescens var. elongata DSM 6958</name>
    <dbReference type="NCBI Taxonomy" id="857566"/>
    <lineage>
        <taxon>Eukaryota</taxon>
        <taxon>Fungi</taxon>
        <taxon>Dikarya</taxon>
        <taxon>Ascomycota</taxon>
        <taxon>Saccharomycotina</taxon>
        <taxon>Dipodascomycetes</taxon>
        <taxon>Dipodascales</taxon>
        <taxon>Dipodascales incertae sedis</taxon>
        <taxon>Nadsonia</taxon>
    </lineage>
</organism>
<comment type="cofactor">
    <cofactor evidence="5">
        <name>Fe(2+)</name>
        <dbReference type="ChEBI" id="CHEBI:29033"/>
    </cofactor>
</comment>
<evidence type="ECO:0000256" key="6">
    <source>
        <dbReference type="ARBA" id="ARBA00005016"/>
    </source>
</evidence>
<evidence type="ECO:0000256" key="8">
    <source>
        <dbReference type="ARBA" id="ARBA00013188"/>
    </source>
</evidence>
<dbReference type="GO" id="GO:0006098">
    <property type="term" value="P:pentose-phosphate shunt"/>
    <property type="evidence" value="ECO:0007669"/>
    <property type="project" value="UniProtKB-UniPathway"/>
</dbReference>
<evidence type="ECO:0000256" key="7">
    <source>
        <dbReference type="ARBA" id="ARBA00009541"/>
    </source>
</evidence>
<keyword evidence="15" id="KW-0464">Manganese</keyword>
<dbReference type="AlphaFoldDB" id="A0A1E3PFN1"/>
<keyword evidence="15" id="KW-0862">Zinc</keyword>
<evidence type="ECO:0000256" key="2">
    <source>
        <dbReference type="ARBA" id="ARBA00001936"/>
    </source>
</evidence>
<feature type="binding site" evidence="16">
    <location>
        <position position="178"/>
    </location>
    <ligand>
        <name>substrate</name>
    </ligand>
</feature>
<dbReference type="Proteomes" id="UP000095009">
    <property type="component" value="Unassembled WGS sequence"/>
</dbReference>
<comment type="cofactor">
    <cofactor evidence="2">
        <name>Mn(2+)</name>
        <dbReference type="ChEBI" id="CHEBI:29035"/>
    </cofactor>
</comment>
<evidence type="ECO:0000256" key="4">
    <source>
        <dbReference type="ARBA" id="ARBA00001947"/>
    </source>
</evidence>
<evidence type="ECO:0000256" key="5">
    <source>
        <dbReference type="ARBA" id="ARBA00001954"/>
    </source>
</evidence>
<keyword evidence="11 13" id="KW-0413">Isomerase</keyword>
<dbReference type="FunFam" id="3.20.20.70:FF:000171">
    <property type="entry name" value="Ribulose-phosphate 3-epimerase"/>
    <property type="match status" value="1"/>
</dbReference>
<evidence type="ECO:0000256" key="13">
    <source>
        <dbReference type="PIRNR" id="PIRNR001461"/>
    </source>
</evidence>
<sequence length="225" mass="24481">MPGAYISPSILSGDFADLANDCQRILDLGADWLHVDIMDGHFVPNLTLGPPIVKSLRDHIPKGKAFLDCHLMVSNPLQWVPDMAAAGADQYTFHYEAAVEKTDEVIASIKEHGMKAGITIKPGTPVEVLDPYFSKVDLVLIMTVEPGFGGQKFMPEMMSKVKYIRERYPELNIEVDGGLTADNIDVATQAGANCIVAGTGVYKAESPRDAIVVLRNSVLKQQGKL</sequence>
<keyword evidence="12 15" id="KW-0170">Cobalt</keyword>
<evidence type="ECO:0000256" key="10">
    <source>
        <dbReference type="ARBA" id="ARBA00022723"/>
    </source>
</evidence>
<dbReference type="PIRSF" id="PIRSF001461">
    <property type="entry name" value="RPE"/>
    <property type="match status" value="1"/>
</dbReference>
<dbReference type="STRING" id="857566.A0A1E3PFN1"/>
<dbReference type="UniPathway" id="UPA00115">
    <property type="reaction ID" value="UER00411"/>
</dbReference>
<dbReference type="InterPro" id="IPR013785">
    <property type="entry name" value="Aldolase_TIM"/>
</dbReference>
<comment type="cofactor">
    <cofactor evidence="3">
        <name>Co(2+)</name>
        <dbReference type="ChEBI" id="CHEBI:48828"/>
    </cofactor>
</comment>
<dbReference type="HAMAP" id="MF_02227">
    <property type="entry name" value="RPE"/>
    <property type="match status" value="1"/>
</dbReference>
<proteinExistence type="inferred from homology"/>
<dbReference type="EC" id="5.1.3.1" evidence="8 13"/>
<protein>
    <recommendedName>
        <fullName evidence="9 13">Ribulose-phosphate 3-epimerase</fullName>
        <ecNumber evidence="8 13">5.1.3.1</ecNumber>
    </recommendedName>
</protein>
<name>A0A1E3PFN1_9ASCO</name>
<dbReference type="GO" id="GO:0046872">
    <property type="term" value="F:metal ion binding"/>
    <property type="evidence" value="ECO:0007669"/>
    <property type="project" value="UniProtKB-KW"/>
</dbReference>
<comment type="cofactor">
    <cofactor evidence="4">
        <name>Zn(2+)</name>
        <dbReference type="ChEBI" id="CHEBI:29105"/>
    </cofactor>
</comment>
<dbReference type="CDD" id="cd00429">
    <property type="entry name" value="RPE"/>
    <property type="match status" value="1"/>
</dbReference>
<evidence type="ECO:0000256" key="16">
    <source>
        <dbReference type="PIRSR" id="PIRSR001461-3"/>
    </source>
</evidence>
<evidence type="ECO:0000256" key="9">
    <source>
        <dbReference type="ARBA" id="ARBA00013920"/>
    </source>
</evidence>
<gene>
    <name evidence="17" type="ORF">NADFUDRAFT_75769</name>
</gene>
<feature type="binding site" evidence="15">
    <location>
        <position position="36"/>
    </location>
    <ligand>
        <name>a divalent metal cation</name>
        <dbReference type="ChEBI" id="CHEBI:60240"/>
    </ligand>
</feature>